<sequence>MQKGFAILPVLIIVGIMLAGGGYYLYSLKTNNPISNVPLPLVETTQPAVSIDPPPDYDPNIQKYVLDTQVTRSASVETINKATVETKAVIKVRAALANRDGTIEKGTVVKGNSNNSEYVLKETLKLSDKTSCTNCYMEVEAESVYIGSRFDLQPTDKLTVTIDRINYSLEVTELLNSGGQSLTSNIATDVERNKAYKLALDILENEKESIMLEAAKKEKAKYVPNTATVNVVNTTYSHSAGQPTDAVTVTISAIVKGTVRK</sequence>
<proteinExistence type="predicted"/>
<evidence type="ECO:0000256" key="1">
    <source>
        <dbReference type="SAM" id="Coils"/>
    </source>
</evidence>
<organism evidence="3 4">
    <name type="scientific">candidate division WWE3 bacterium</name>
    <dbReference type="NCBI Taxonomy" id="2053526"/>
    <lineage>
        <taxon>Bacteria</taxon>
        <taxon>Katanobacteria</taxon>
    </lineage>
</organism>
<keyword evidence="2" id="KW-0472">Membrane</keyword>
<reference evidence="3" key="1">
    <citation type="submission" date="2020-04" db="EMBL/GenBank/DDBJ databases">
        <authorList>
            <person name="Zhang T."/>
        </authorList>
    </citation>
    <scope>NUCLEOTIDE SEQUENCE</scope>
    <source>
        <strain evidence="3">HKST-UBA79</strain>
    </source>
</reference>
<protein>
    <submittedName>
        <fullName evidence="3">Uncharacterized protein</fullName>
    </submittedName>
</protein>
<keyword evidence="2" id="KW-0812">Transmembrane</keyword>
<keyword evidence="1" id="KW-0175">Coiled coil</keyword>
<evidence type="ECO:0000313" key="4">
    <source>
        <dbReference type="Proteomes" id="UP000740557"/>
    </source>
</evidence>
<keyword evidence="2" id="KW-1133">Transmembrane helix</keyword>
<gene>
    <name evidence="3" type="ORF">KC980_00705</name>
</gene>
<dbReference type="Proteomes" id="UP000740557">
    <property type="component" value="Unassembled WGS sequence"/>
</dbReference>
<reference evidence="3" key="2">
    <citation type="journal article" date="2021" name="Microbiome">
        <title>Successional dynamics and alternative stable states in a saline activated sludge microbial community over 9 years.</title>
        <authorList>
            <person name="Wang Y."/>
            <person name="Ye J."/>
            <person name="Ju F."/>
            <person name="Liu L."/>
            <person name="Boyd J.A."/>
            <person name="Deng Y."/>
            <person name="Parks D.H."/>
            <person name="Jiang X."/>
            <person name="Yin X."/>
            <person name="Woodcroft B.J."/>
            <person name="Tyson G.W."/>
            <person name="Hugenholtz P."/>
            <person name="Polz M.F."/>
            <person name="Zhang T."/>
        </authorList>
    </citation>
    <scope>NUCLEOTIDE SEQUENCE</scope>
    <source>
        <strain evidence="3">HKST-UBA79</strain>
    </source>
</reference>
<dbReference type="EMBL" id="JAGQNX010000019">
    <property type="protein sequence ID" value="MCA9308009.1"/>
    <property type="molecule type" value="Genomic_DNA"/>
</dbReference>
<accession>A0A955EAP1</accession>
<feature type="coiled-coil region" evidence="1">
    <location>
        <begin position="193"/>
        <end position="220"/>
    </location>
</feature>
<feature type="transmembrane region" description="Helical" evidence="2">
    <location>
        <begin position="6"/>
        <end position="26"/>
    </location>
</feature>
<evidence type="ECO:0000313" key="3">
    <source>
        <dbReference type="EMBL" id="MCA9308009.1"/>
    </source>
</evidence>
<evidence type="ECO:0000256" key="2">
    <source>
        <dbReference type="SAM" id="Phobius"/>
    </source>
</evidence>
<comment type="caution">
    <text evidence="3">The sequence shown here is derived from an EMBL/GenBank/DDBJ whole genome shotgun (WGS) entry which is preliminary data.</text>
</comment>
<name>A0A955EAP1_UNCKA</name>
<dbReference type="AlphaFoldDB" id="A0A955EAP1"/>